<dbReference type="PANTHER" id="PTHR46825:SF15">
    <property type="entry name" value="BETA-LACTAMASE-RELATED DOMAIN-CONTAINING PROTEIN"/>
    <property type="match status" value="1"/>
</dbReference>
<dbReference type="InterPro" id="IPR021860">
    <property type="entry name" value="Peptidase_S12_Pab87-rel_C"/>
</dbReference>
<gene>
    <name evidence="4" type="primary">pbpE</name>
    <name evidence="4" type="ORF">GJW-30_1_04452</name>
</gene>
<sequence length="516" mass="54731">MTLSRRSALGAVGLGLALPAVARAQGAAAIAPDKVAAAVASLDPLIADAMKNSGVPGLSVAIVHDDKVLVTKGYGVRQAGRPETVDGDTVFQLASVSKPVASSVVAALVGEGVVGWDDPIVQHFPAFAMHEAWVTKEVTLRDMFCHRSGLPDHAGDLLEDLGCDRTEVLYRLRYVKPFSSFRSKYDYTNFGLTAGAQAAALAAGKSWEDVSAEKLYVPLGMRSTSSRFADYKAATNRAVGHVKDGNAWVAKYVREPDAQSPAGGVCSTARDMAQWMRLQLGRGVLEGREIIKTGALDETHRPAMVSSHAANPSSDRAGFYGLGWNVNYEERGIRCSHSGAFASGAATCVNLMPQQRLGIIVLSNTAPVGLPEAICLSFLDLAIAGKIEKDWFAIAAAGMKAISTPDYGTTVDYTKPPAAPTAALATSAYLGNYSSDLYGPLRIEPTGSGLELLLGPKLKRFALRHYNRDVFAYQPTGENAYGLSAVTFRIGASQRAETVTVENLNITGQGTFTRTA</sequence>
<dbReference type="Proteomes" id="UP000236884">
    <property type="component" value="Chromosome"/>
</dbReference>
<dbReference type="Gene3D" id="2.40.128.600">
    <property type="match status" value="1"/>
</dbReference>
<evidence type="ECO:0000313" key="5">
    <source>
        <dbReference type="Proteomes" id="UP000236884"/>
    </source>
</evidence>
<dbReference type="Pfam" id="PF00144">
    <property type="entry name" value="Beta-lactamase"/>
    <property type="match status" value="1"/>
</dbReference>
<dbReference type="InterPro" id="IPR012338">
    <property type="entry name" value="Beta-lactam/transpept-like"/>
</dbReference>
<accession>A0A0S3Q155</accession>
<dbReference type="OrthoDB" id="5377981at2"/>
<organism evidence="4 5">
    <name type="scientific">Variibacter gotjawalensis</name>
    <dbReference type="NCBI Taxonomy" id="1333996"/>
    <lineage>
        <taxon>Bacteria</taxon>
        <taxon>Pseudomonadati</taxon>
        <taxon>Pseudomonadota</taxon>
        <taxon>Alphaproteobacteria</taxon>
        <taxon>Hyphomicrobiales</taxon>
        <taxon>Nitrobacteraceae</taxon>
        <taxon>Variibacter</taxon>
    </lineage>
</organism>
<dbReference type="KEGG" id="vgo:GJW-30_1_04452"/>
<evidence type="ECO:0000256" key="1">
    <source>
        <dbReference type="SAM" id="SignalP"/>
    </source>
</evidence>
<evidence type="ECO:0000259" key="3">
    <source>
        <dbReference type="Pfam" id="PF11954"/>
    </source>
</evidence>
<feature type="chain" id="PRO_5006616059" evidence="1">
    <location>
        <begin position="23"/>
        <end position="516"/>
    </location>
</feature>
<dbReference type="PROSITE" id="PS51318">
    <property type="entry name" value="TAT"/>
    <property type="match status" value="1"/>
</dbReference>
<keyword evidence="5" id="KW-1185">Reference proteome</keyword>
<dbReference type="InterPro" id="IPR006311">
    <property type="entry name" value="TAT_signal"/>
</dbReference>
<name>A0A0S3Q155_9BRAD</name>
<reference evidence="4 5" key="1">
    <citation type="submission" date="2015-08" db="EMBL/GenBank/DDBJ databases">
        <title>Investigation of the bacterial diversity of lava forest soil.</title>
        <authorList>
            <person name="Lee J.S."/>
        </authorList>
    </citation>
    <scope>NUCLEOTIDE SEQUENCE [LARGE SCALE GENOMIC DNA]</scope>
    <source>
        <strain evidence="4 5">GJW-30</strain>
    </source>
</reference>
<protein>
    <submittedName>
        <fullName evidence="4">Penicillin-binding protein 4</fullName>
    </submittedName>
</protein>
<dbReference type="SUPFAM" id="SSF56601">
    <property type="entry name" value="beta-lactamase/transpeptidase-like"/>
    <property type="match status" value="1"/>
</dbReference>
<dbReference type="Pfam" id="PF11954">
    <property type="entry name" value="DUF3471"/>
    <property type="match status" value="1"/>
</dbReference>
<dbReference type="EMBL" id="AP014946">
    <property type="protein sequence ID" value="BAT61890.1"/>
    <property type="molecule type" value="Genomic_DNA"/>
</dbReference>
<feature type="domain" description="Beta-lactamase-related" evidence="2">
    <location>
        <begin position="43"/>
        <end position="367"/>
    </location>
</feature>
<dbReference type="RefSeq" id="WP_096358528.1">
    <property type="nucleotide sequence ID" value="NZ_AP014946.1"/>
</dbReference>
<dbReference type="PANTHER" id="PTHR46825">
    <property type="entry name" value="D-ALANYL-D-ALANINE-CARBOXYPEPTIDASE/ENDOPEPTIDASE AMPH"/>
    <property type="match status" value="1"/>
</dbReference>
<feature type="domain" description="Peptidase S12 Pab87-related C-terminal" evidence="3">
    <location>
        <begin position="416"/>
        <end position="504"/>
    </location>
</feature>
<dbReference type="AlphaFoldDB" id="A0A0S3Q155"/>
<feature type="signal peptide" evidence="1">
    <location>
        <begin position="1"/>
        <end position="22"/>
    </location>
</feature>
<proteinExistence type="predicted"/>
<evidence type="ECO:0000259" key="2">
    <source>
        <dbReference type="Pfam" id="PF00144"/>
    </source>
</evidence>
<evidence type="ECO:0000313" key="4">
    <source>
        <dbReference type="EMBL" id="BAT61890.1"/>
    </source>
</evidence>
<keyword evidence="1" id="KW-0732">Signal</keyword>
<dbReference type="InterPro" id="IPR001466">
    <property type="entry name" value="Beta-lactam-related"/>
</dbReference>
<dbReference type="InterPro" id="IPR050491">
    <property type="entry name" value="AmpC-like"/>
</dbReference>
<dbReference type="Gene3D" id="3.40.710.10">
    <property type="entry name" value="DD-peptidase/beta-lactamase superfamily"/>
    <property type="match status" value="1"/>
</dbReference>